<dbReference type="InterPro" id="IPR013324">
    <property type="entry name" value="RNA_pol_sigma_r3/r4-like"/>
</dbReference>
<dbReference type="PANTHER" id="PTHR43133">
    <property type="entry name" value="RNA POLYMERASE ECF-TYPE SIGMA FACTO"/>
    <property type="match status" value="1"/>
</dbReference>
<dbReference type="InterPro" id="IPR014284">
    <property type="entry name" value="RNA_pol_sigma-70_dom"/>
</dbReference>
<evidence type="ECO:0000256" key="2">
    <source>
        <dbReference type="ARBA" id="ARBA00023015"/>
    </source>
</evidence>
<dbReference type="GO" id="GO:0006352">
    <property type="term" value="P:DNA-templated transcription initiation"/>
    <property type="evidence" value="ECO:0007669"/>
    <property type="project" value="InterPro"/>
</dbReference>
<evidence type="ECO:0000256" key="1">
    <source>
        <dbReference type="ARBA" id="ARBA00010641"/>
    </source>
</evidence>
<dbReference type="Pfam" id="PF08281">
    <property type="entry name" value="Sigma70_r4_2"/>
    <property type="match status" value="1"/>
</dbReference>
<comment type="similarity">
    <text evidence="1">Belongs to the sigma-70 factor family. ECF subfamily.</text>
</comment>
<accession>A0A9X2RIT7</accession>
<keyword evidence="2" id="KW-0805">Transcription regulation</keyword>
<dbReference type="Gene3D" id="1.10.1740.10">
    <property type="match status" value="1"/>
</dbReference>
<evidence type="ECO:0000256" key="5">
    <source>
        <dbReference type="ARBA" id="ARBA00023163"/>
    </source>
</evidence>
<dbReference type="SUPFAM" id="SSF88659">
    <property type="entry name" value="Sigma3 and sigma4 domains of RNA polymerase sigma factors"/>
    <property type="match status" value="1"/>
</dbReference>
<evidence type="ECO:0000313" key="10">
    <source>
        <dbReference type="Proteomes" id="UP001142610"/>
    </source>
</evidence>
<evidence type="ECO:0000256" key="4">
    <source>
        <dbReference type="ARBA" id="ARBA00023125"/>
    </source>
</evidence>
<keyword evidence="5" id="KW-0804">Transcription</keyword>
<feature type="region of interest" description="Disordered" evidence="6">
    <location>
        <begin position="81"/>
        <end position="101"/>
    </location>
</feature>
<feature type="domain" description="RNA polymerase sigma factor 70 region 4 type 2" evidence="8">
    <location>
        <begin position="107"/>
        <end position="158"/>
    </location>
</feature>
<dbReference type="SUPFAM" id="SSF88946">
    <property type="entry name" value="Sigma2 domain of RNA polymerase sigma factors"/>
    <property type="match status" value="1"/>
</dbReference>
<dbReference type="GO" id="GO:0016987">
    <property type="term" value="F:sigma factor activity"/>
    <property type="evidence" value="ECO:0007669"/>
    <property type="project" value="UniProtKB-KW"/>
</dbReference>
<name>A0A9X2RIT7_9PROT</name>
<dbReference type="PANTHER" id="PTHR43133:SF8">
    <property type="entry name" value="RNA POLYMERASE SIGMA FACTOR HI_1459-RELATED"/>
    <property type="match status" value="1"/>
</dbReference>
<evidence type="ECO:0000256" key="6">
    <source>
        <dbReference type="SAM" id="MobiDB-lite"/>
    </source>
</evidence>
<keyword evidence="3" id="KW-0731">Sigma factor</keyword>
<proteinExistence type="inferred from homology"/>
<reference evidence="9" key="1">
    <citation type="submission" date="2022-07" db="EMBL/GenBank/DDBJ databases">
        <title>Parvularcula maris sp. nov., an algicidal bacterium isolated from seawater.</title>
        <authorList>
            <person name="Li F."/>
        </authorList>
    </citation>
    <scope>NUCLEOTIDE SEQUENCE</scope>
    <source>
        <strain evidence="9">BGMRC 0090</strain>
    </source>
</reference>
<dbReference type="RefSeq" id="WP_256618006.1">
    <property type="nucleotide sequence ID" value="NZ_JANIBC010000001.1"/>
</dbReference>
<dbReference type="InterPro" id="IPR007627">
    <property type="entry name" value="RNA_pol_sigma70_r2"/>
</dbReference>
<dbReference type="InterPro" id="IPR036388">
    <property type="entry name" value="WH-like_DNA-bd_sf"/>
</dbReference>
<dbReference type="AlphaFoldDB" id="A0A9X2RIT7"/>
<evidence type="ECO:0000313" key="9">
    <source>
        <dbReference type="EMBL" id="MCQ8184202.1"/>
    </source>
</evidence>
<keyword evidence="4" id="KW-0238">DNA-binding</keyword>
<dbReference type="GO" id="GO:0003677">
    <property type="term" value="F:DNA binding"/>
    <property type="evidence" value="ECO:0007669"/>
    <property type="project" value="UniProtKB-KW"/>
</dbReference>
<gene>
    <name evidence="9" type="ORF">NOG11_02275</name>
</gene>
<dbReference type="InterPro" id="IPR013325">
    <property type="entry name" value="RNA_pol_sigma_r2"/>
</dbReference>
<organism evidence="9 10">
    <name type="scientific">Parvularcula maris</name>
    <dbReference type="NCBI Taxonomy" id="2965077"/>
    <lineage>
        <taxon>Bacteria</taxon>
        <taxon>Pseudomonadati</taxon>
        <taxon>Pseudomonadota</taxon>
        <taxon>Alphaproteobacteria</taxon>
        <taxon>Parvularculales</taxon>
        <taxon>Parvularculaceae</taxon>
        <taxon>Parvularcula</taxon>
    </lineage>
</organism>
<protein>
    <submittedName>
        <fullName evidence="9">Sigma-70 family RNA polymerase sigma factor</fullName>
    </submittedName>
</protein>
<dbReference type="InterPro" id="IPR013249">
    <property type="entry name" value="RNA_pol_sigma70_r4_t2"/>
</dbReference>
<dbReference type="NCBIfam" id="TIGR02937">
    <property type="entry name" value="sigma70-ECF"/>
    <property type="match status" value="1"/>
</dbReference>
<evidence type="ECO:0000256" key="3">
    <source>
        <dbReference type="ARBA" id="ARBA00023082"/>
    </source>
</evidence>
<dbReference type="Gene3D" id="1.10.10.10">
    <property type="entry name" value="Winged helix-like DNA-binding domain superfamily/Winged helix DNA-binding domain"/>
    <property type="match status" value="1"/>
</dbReference>
<keyword evidence="10" id="KW-1185">Reference proteome</keyword>
<evidence type="ECO:0000259" key="7">
    <source>
        <dbReference type="Pfam" id="PF04542"/>
    </source>
</evidence>
<feature type="domain" description="RNA polymerase sigma-70 region 2" evidence="7">
    <location>
        <begin position="13"/>
        <end position="79"/>
    </location>
</feature>
<dbReference type="Proteomes" id="UP001142610">
    <property type="component" value="Unassembled WGS sequence"/>
</dbReference>
<dbReference type="EMBL" id="JANIBC010000001">
    <property type="protein sequence ID" value="MCQ8184202.1"/>
    <property type="molecule type" value="Genomic_DNA"/>
</dbReference>
<evidence type="ECO:0000259" key="8">
    <source>
        <dbReference type="Pfam" id="PF08281"/>
    </source>
</evidence>
<dbReference type="CDD" id="cd06171">
    <property type="entry name" value="Sigma70_r4"/>
    <property type="match status" value="1"/>
</dbReference>
<comment type="caution">
    <text evidence="9">The sequence shown here is derived from an EMBL/GenBank/DDBJ whole genome shotgun (WGS) entry which is preliminary data.</text>
</comment>
<sequence length="166" mass="18374">MTGGEAKMFEEAVRSHGPLVSRICSSYEARPALAEELVQDTFSALWRALLRFRGEASLRTFVARIAHNTCVSHVRRESRVTHADLEPETPSDLPGPEEEAGRSLARKRLLEAVRKLPIGQRQVVTLHLEGFSDPEVADALGLTPGNVAVRLTRARERLRRLMGVAA</sequence>
<dbReference type="InterPro" id="IPR039425">
    <property type="entry name" value="RNA_pol_sigma-70-like"/>
</dbReference>
<dbReference type="Pfam" id="PF04542">
    <property type="entry name" value="Sigma70_r2"/>
    <property type="match status" value="1"/>
</dbReference>